<evidence type="ECO:0000256" key="1">
    <source>
        <dbReference type="SAM" id="Phobius"/>
    </source>
</evidence>
<dbReference type="AlphaFoldDB" id="A0A2M7V3B9"/>
<feature type="non-terminal residue" evidence="2">
    <location>
        <position position="1"/>
    </location>
</feature>
<evidence type="ECO:0000313" key="3">
    <source>
        <dbReference type="Proteomes" id="UP000230078"/>
    </source>
</evidence>
<keyword evidence="1" id="KW-1133">Transmembrane helix</keyword>
<protein>
    <submittedName>
        <fullName evidence="2">Uncharacterized protein</fullName>
    </submittedName>
</protein>
<keyword evidence="1" id="KW-0472">Membrane</keyword>
<accession>A0A2M7V3B9</accession>
<feature type="transmembrane region" description="Helical" evidence="1">
    <location>
        <begin position="6"/>
        <end position="29"/>
    </location>
</feature>
<comment type="caution">
    <text evidence="2">The sequence shown here is derived from an EMBL/GenBank/DDBJ whole genome shotgun (WGS) entry which is preliminary data.</text>
</comment>
<proteinExistence type="predicted"/>
<dbReference type="Proteomes" id="UP000230078">
    <property type="component" value="Unassembled WGS sequence"/>
</dbReference>
<organism evidence="2 3">
    <name type="scientific">Candidatus Magasanikbacteria bacterium CG_4_10_14_0_2_um_filter_41_31</name>
    <dbReference type="NCBI Taxonomy" id="1974639"/>
    <lineage>
        <taxon>Bacteria</taxon>
        <taxon>Candidatus Magasanikiibacteriota</taxon>
    </lineage>
</organism>
<sequence>VRRMPIWLAILLTVIAVLLVVVLVVLFVVNSSAQTTADKALEKAETSQASTDELAEQTRWNLHLVDDKLDGKAEKSVMNDNTAALAIATSKLADHERRIQAGNARQDDLATAQNELRDAVNTNTANITLNKENIAAVAGHARKWKALDALQADVAQLKERASQPITITASR</sequence>
<gene>
    <name evidence="2" type="ORF">COX83_02960</name>
</gene>
<keyword evidence="1" id="KW-0812">Transmembrane</keyword>
<dbReference type="EMBL" id="PFPI01000038">
    <property type="protein sequence ID" value="PIZ92983.1"/>
    <property type="molecule type" value="Genomic_DNA"/>
</dbReference>
<evidence type="ECO:0000313" key="2">
    <source>
        <dbReference type="EMBL" id="PIZ92983.1"/>
    </source>
</evidence>
<reference evidence="3" key="1">
    <citation type="submission" date="2017-09" db="EMBL/GenBank/DDBJ databases">
        <title>Depth-based differentiation of microbial function through sediment-hosted aquifers and enrichment of novel symbionts in the deep terrestrial subsurface.</title>
        <authorList>
            <person name="Probst A.J."/>
            <person name="Ladd B."/>
            <person name="Jarett J.K."/>
            <person name="Geller-Mcgrath D.E."/>
            <person name="Sieber C.M.K."/>
            <person name="Emerson J.B."/>
            <person name="Anantharaman K."/>
            <person name="Thomas B.C."/>
            <person name="Malmstrom R."/>
            <person name="Stieglmeier M."/>
            <person name="Klingl A."/>
            <person name="Woyke T."/>
            <person name="Ryan C.M."/>
            <person name="Banfield J.F."/>
        </authorList>
    </citation>
    <scope>NUCLEOTIDE SEQUENCE [LARGE SCALE GENOMIC DNA]</scope>
</reference>
<name>A0A2M7V3B9_9BACT</name>